<evidence type="ECO:0000256" key="4">
    <source>
        <dbReference type="RuleBase" id="RU000383"/>
    </source>
</evidence>
<evidence type="ECO:0000256" key="2">
    <source>
        <dbReference type="ARBA" id="ARBA00023127"/>
    </source>
</evidence>
<dbReference type="FunFam" id="1.10.472.10:FF:000001">
    <property type="entry name" value="G2/mitotic-specific cyclin"/>
    <property type="match status" value="1"/>
</dbReference>
<sequence>MMLRSKAKNGTNIPAPDQNKKRKQETQQAEFIVHPTEPQPKKAPSKGLSELSNGILDFQIDSTKRVSKAPIKEEKENANPTVNKAAPQGVDAIQLSSNPTDPCPNFDYDAEEAGNPDSVSEYAMDIFRYYKSREKHFRIADYRAKHPKIEPTTRAILVDWLVELQETFELNHETLYNTVKILDIYLTNTENFMTPEELQRIACGAMFVAAKFDERGPPIIEDILYMANDRFDREVLFATERDVFKTINFDLGAPLSYRYLRRLGRVTRLDMATLTLARYLLEMSLLVYEYALVSSSRMAAAAYLLAMKMKDPAFKWTPVLEKYSGYKGSDVVPLMEHLNHSIIYIKRNWQQLNNIRDKYAHDVFFNASLVKLPEDTTGVAPNVIGPLPQMSYP</sequence>
<feature type="domain" description="Cyclin-like" evidence="6">
    <location>
        <begin position="258"/>
        <end position="340"/>
    </location>
</feature>
<feature type="region of interest" description="Disordered" evidence="5">
    <location>
        <begin position="68"/>
        <end position="87"/>
    </location>
</feature>
<evidence type="ECO:0000313" key="9">
    <source>
        <dbReference type="Proteomes" id="UP000835052"/>
    </source>
</evidence>
<keyword evidence="9" id="KW-1185">Reference proteome</keyword>
<keyword evidence="1" id="KW-0132">Cell division</keyword>
<dbReference type="InterPro" id="IPR036915">
    <property type="entry name" value="Cyclin-like_sf"/>
</dbReference>
<evidence type="ECO:0000256" key="1">
    <source>
        <dbReference type="ARBA" id="ARBA00022618"/>
    </source>
</evidence>
<dbReference type="Proteomes" id="UP000835052">
    <property type="component" value="Unassembled WGS sequence"/>
</dbReference>
<evidence type="ECO:0000256" key="3">
    <source>
        <dbReference type="ARBA" id="ARBA00023306"/>
    </source>
</evidence>
<dbReference type="InterPro" id="IPR013763">
    <property type="entry name" value="Cyclin-like_dom"/>
</dbReference>
<gene>
    <name evidence="8" type="ORF">CAUJ_LOCUS15281</name>
</gene>
<comment type="similarity">
    <text evidence="4">Belongs to the cyclin family.</text>
</comment>
<dbReference type="AlphaFoldDB" id="A0A8S1HWB3"/>
<dbReference type="PIRSF" id="PIRSF001771">
    <property type="entry name" value="Cyclin_A_B_D_E"/>
    <property type="match status" value="1"/>
</dbReference>
<keyword evidence="2 4" id="KW-0195">Cyclin</keyword>
<feature type="region of interest" description="Disordered" evidence="5">
    <location>
        <begin position="1"/>
        <end position="51"/>
    </location>
</feature>
<dbReference type="SMART" id="SM01332">
    <property type="entry name" value="Cyclin_C"/>
    <property type="match status" value="1"/>
</dbReference>
<dbReference type="SMART" id="SM00385">
    <property type="entry name" value="CYCLIN"/>
    <property type="match status" value="2"/>
</dbReference>
<dbReference type="GO" id="GO:0044772">
    <property type="term" value="P:mitotic cell cycle phase transition"/>
    <property type="evidence" value="ECO:0007669"/>
    <property type="project" value="InterPro"/>
</dbReference>
<dbReference type="PANTHER" id="PTHR10177">
    <property type="entry name" value="CYCLINS"/>
    <property type="match status" value="1"/>
</dbReference>
<proteinExistence type="inferred from homology"/>
<accession>A0A8S1HWB3</accession>
<evidence type="ECO:0000259" key="6">
    <source>
        <dbReference type="SMART" id="SM00385"/>
    </source>
</evidence>
<dbReference type="SUPFAM" id="SSF47954">
    <property type="entry name" value="Cyclin-like"/>
    <property type="match status" value="2"/>
</dbReference>
<dbReference type="GO" id="GO:0016538">
    <property type="term" value="F:cyclin-dependent protein serine/threonine kinase regulator activity"/>
    <property type="evidence" value="ECO:0007669"/>
    <property type="project" value="InterPro"/>
</dbReference>
<evidence type="ECO:0000256" key="5">
    <source>
        <dbReference type="SAM" id="MobiDB-lite"/>
    </source>
</evidence>
<dbReference type="Pfam" id="PF00134">
    <property type="entry name" value="Cyclin_N"/>
    <property type="match status" value="1"/>
</dbReference>
<comment type="caution">
    <text evidence="8">The sequence shown here is derived from an EMBL/GenBank/DDBJ whole genome shotgun (WGS) entry which is preliminary data.</text>
</comment>
<dbReference type="Pfam" id="PF02984">
    <property type="entry name" value="Cyclin_C"/>
    <property type="match status" value="1"/>
</dbReference>
<evidence type="ECO:0008006" key="10">
    <source>
        <dbReference type="Google" id="ProtNLM"/>
    </source>
</evidence>
<dbReference type="GO" id="GO:0051301">
    <property type="term" value="P:cell division"/>
    <property type="evidence" value="ECO:0007669"/>
    <property type="project" value="UniProtKB-KW"/>
</dbReference>
<dbReference type="InterPro" id="IPR039361">
    <property type="entry name" value="Cyclin"/>
</dbReference>
<name>A0A8S1HWB3_9PELO</name>
<dbReference type="OrthoDB" id="5590282at2759"/>
<dbReference type="InterPro" id="IPR006671">
    <property type="entry name" value="Cyclin_N"/>
</dbReference>
<reference evidence="8" key="1">
    <citation type="submission" date="2020-10" db="EMBL/GenBank/DDBJ databases">
        <authorList>
            <person name="Kikuchi T."/>
        </authorList>
    </citation>
    <scope>NUCLEOTIDE SEQUENCE</scope>
    <source>
        <strain evidence="8">NKZ352</strain>
    </source>
</reference>
<dbReference type="InterPro" id="IPR046965">
    <property type="entry name" value="Cyclin_A/B-like"/>
</dbReference>
<organism evidence="8 9">
    <name type="scientific">Caenorhabditis auriculariae</name>
    <dbReference type="NCBI Taxonomy" id="2777116"/>
    <lineage>
        <taxon>Eukaryota</taxon>
        <taxon>Metazoa</taxon>
        <taxon>Ecdysozoa</taxon>
        <taxon>Nematoda</taxon>
        <taxon>Chromadorea</taxon>
        <taxon>Rhabditida</taxon>
        <taxon>Rhabditina</taxon>
        <taxon>Rhabditomorpha</taxon>
        <taxon>Rhabditoidea</taxon>
        <taxon>Rhabditidae</taxon>
        <taxon>Peloderinae</taxon>
        <taxon>Caenorhabditis</taxon>
    </lineage>
</organism>
<evidence type="ECO:0000313" key="8">
    <source>
        <dbReference type="EMBL" id="CAD6199378.1"/>
    </source>
</evidence>
<keyword evidence="3" id="KW-0131">Cell cycle</keyword>
<dbReference type="EMBL" id="CAJGYM010000171">
    <property type="protein sequence ID" value="CAD6199378.1"/>
    <property type="molecule type" value="Genomic_DNA"/>
</dbReference>
<feature type="domain" description="Cyclin-like" evidence="6">
    <location>
        <begin position="159"/>
        <end position="245"/>
    </location>
</feature>
<dbReference type="InterPro" id="IPR004367">
    <property type="entry name" value="Cyclin_C-dom"/>
</dbReference>
<protein>
    <recommendedName>
        <fullName evidence="10">G2/mitotic-specific cyclin-B3</fullName>
    </recommendedName>
</protein>
<evidence type="ECO:0000259" key="7">
    <source>
        <dbReference type="SMART" id="SM01332"/>
    </source>
</evidence>
<dbReference type="Gene3D" id="1.10.472.10">
    <property type="entry name" value="Cyclin-like"/>
    <property type="match status" value="2"/>
</dbReference>
<feature type="domain" description="Cyclin C-terminal" evidence="7">
    <location>
        <begin position="254"/>
        <end position="373"/>
    </location>
</feature>